<dbReference type="Gene3D" id="3.30.200.20">
    <property type="entry name" value="Phosphorylase Kinase, domain 1"/>
    <property type="match status" value="1"/>
</dbReference>
<comment type="caution">
    <text evidence="1">The sequence shown here is derived from an EMBL/GenBank/DDBJ whole genome shotgun (WGS) entry which is preliminary data.</text>
</comment>
<sequence length="329" mass="35285">MLLEGFGKRHAFGQNGAMVEAAGVRVAWRDIAPEIRDAAADLLGSPIIEARTQRGGFSPGSADRVVCADGRRAFVKTATAAANPEVLTIHRREAAVNGILPPGVPAPRMIGAVDTGEWMLLAFDDVAGAQPALPWTDVDVRATVAAIDSVRSAPLDERAGAVLPAADVELAGLTSAWARIVQDPAGMRAEDLPREADAWAADDTLVGLHGDALVHYDIRADNTLIRPGGDAVLVDWPWALRGAGWIDLVQLGFNIRLHDPGFDVERLVREHPAFAGVPPQHVTRLLIVFGGFLLHKSREPDPPGLPTLRAFQRAQARAILEWVAERSSR</sequence>
<organism evidence="1 2">
    <name type="scientific">Microbacterium aoyamense</name>
    <dbReference type="NCBI Taxonomy" id="344166"/>
    <lineage>
        <taxon>Bacteria</taxon>
        <taxon>Bacillati</taxon>
        <taxon>Actinomycetota</taxon>
        <taxon>Actinomycetes</taxon>
        <taxon>Micrococcales</taxon>
        <taxon>Microbacteriaceae</taxon>
        <taxon>Microbacterium</taxon>
    </lineage>
</organism>
<reference evidence="1 2" key="1">
    <citation type="journal article" date="2019" name="Int. J. Syst. Evol. Microbiol.">
        <title>The Global Catalogue of Microorganisms (GCM) 10K type strain sequencing project: providing services to taxonomists for standard genome sequencing and annotation.</title>
        <authorList>
            <consortium name="The Broad Institute Genomics Platform"/>
            <consortium name="The Broad Institute Genome Sequencing Center for Infectious Disease"/>
            <person name="Wu L."/>
            <person name="Ma J."/>
        </authorList>
    </citation>
    <scope>NUCLEOTIDE SEQUENCE [LARGE SCALE GENOMIC DNA]</scope>
    <source>
        <strain evidence="1 2">JCM 14900</strain>
    </source>
</reference>
<evidence type="ECO:0008006" key="3">
    <source>
        <dbReference type="Google" id="ProtNLM"/>
    </source>
</evidence>
<gene>
    <name evidence="1" type="ORF">GCM10009775_27800</name>
</gene>
<evidence type="ECO:0000313" key="1">
    <source>
        <dbReference type="EMBL" id="GAA1934310.1"/>
    </source>
</evidence>
<keyword evidence="2" id="KW-1185">Reference proteome</keyword>
<accession>A0ABN2PVJ6</accession>
<name>A0ABN2PVJ6_9MICO</name>
<dbReference type="EMBL" id="BAAAOF010000005">
    <property type="protein sequence ID" value="GAA1934310.1"/>
    <property type="molecule type" value="Genomic_DNA"/>
</dbReference>
<proteinExistence type="predicted"/>
<evidence type="ECO:0000313" key="2">
    <source>
        <dbReference type="Proteomes" id="UP001501343"/>
    </source>
</evidence>
<dbReference type="InterPro" id="IPR011009">
    <property type="entry name" value="Kinase-like_dom_sf"/>
</dbReference>
<protein>
    <recommendedName>
        <fullName evidence="3">Aminoglycoside phosphotransferase domain-containing protein</fullName>
    </recommendedName>
</protein>
<dbReference type="SUPFAM" id="SSF56112">
    <property type="entry name" value="Protein kinase-like (PK-like)"/>
    <property type="match status" value="1"/>
</dbReference>
<dbReference type="Proteomes" id="UP001501343">
    <property type="component" value="Unassembled WGS sequence"/>
</dbReference>
<dbReference type="Gene3D" id="3.90.1200.10">
    <property type="match status" value="1"/>
</dbReference>